<sequence length="107" mass="12891">MALFSFIELIFRHIKRKNDLIHDSMSYLHLIIFFHQIELKVNNFYYHHHHLRNLSQLQMVVSEALYGFAGQPFFLLKPRDACLIFECHSQSSNRQHKTIKDTNNKYI</sequence>
<proteinExistence type="predicted"/>
<gene>
    <name evidence="1" type="ORF">BpHYR1_021076</name>
</gene>
<protein>
    <submittedName>
        <fullName evidence="1">Uncharacterized protein</fullName>
    </submittedName>
</protein>
<accession>A0A3M7PFH8</accession>
<reference evidence="1 2" key="1">
    <citation type="journal article" date="2018" name="Sci. Rep.">
        <title>Genomic signatures of local adaptation to the degree of environmental predictability in rotifers.</title>
        <authorList>
            <person name="Franch-Gras L."/>
            <person name="Hahn C."/>
            <person name="Garcia-Roger E.M."/>
            <person name="Carmona M.J."/>
            <person name="Serra M."/>
            <person name="Gomez A."/>
        </authorList>
    </citation>
    <scope>NUCLEOTIDE SEQUENCE [LARGE SCALE GENOMIC DNA]</scope>
    <source>
        <strain evidence="1">HYR1</strain>
    </source>
</reference>
<evidence type="ECO:0000313" key="1">
    <source>
        <dbReference type="EMBL" id="RMZ97464.1"/>
    </source>
</evidence>
<keyword evidence="2" id="KW-1185">Reference proteome</keyword>
<dbReference type="AlphaFoldDB" id="A0A3M7PFH8"/>
<dbReference type="EMBL" id="REGN01011405">
    <property type="protein sequence ID" value="RMZ97464.1"/>
    <property type="molecule type" value="Genomic_DNA"/>
</dbReference>
<comment type="caution">
    <text evidence="1">The sequence shown here is derived from an EMBL/GenBank/DDBJ whole genome shotgun (WGS) entry which is preliminary data.</text>
</comment>
<evidence type="ECO:0000313" key="2">
    <source>
        <dbReference type="Proteomes" id="UP000276133"/>
    </source>
</evidence>
<dbReference type="Proteomes" id="UP000276133">
    <property type="component" value="Unassembled WGS sequence"/>
</dbReference>
<organism evidence="1 2">
    <name type="scientific">Brachionus plicatilis</name>
    <name type="common">Marine rotifer</name>
    <name type="synonym">Brachionus muelleri</name>
    <dbReference type="NCBI Taxonomy" id="10195"/>
    <lineage>
        <taxon>Eukaryota</taxon>
        <taxon>Metazoa</taxon>
        <taxon>Spiralia</taxon>
        <taxon>Gnathifera</taxon>
        <taxon>Rotifera</taxon>
        <taxon>Eurotatoria</taxon>
        <taxon>Monogononta</taxon>
        <taxon>Pseudotrocha</taxon>
        <taxon>Ploima</taxon>
        <taxon>Brachionidae</taxon>
        <taxon>Brachionus</taxon>
    </lineage>
</organism>
<name>A0A3M7PFH8_BRAPC</name>